<evidence type="ECO:0000256" key="6">
    <source>
        <dbReference type="SAM" id="Phobius"/>
    </source>
</evidence>
<feature type="transmembrane region" description="Helical" evidence="6">
    <location>
        <begin position="52"/>
        <end position="72"/>
    </location>
</feature>
<dbReference type="PANTHER" id="PTHR21576:SF158">
    <property type="entry name" value="RIBOSOMAL RNA-PROCESSING PROTEIN 12-LIKE CONSERVED DOMAIN-CONTAINING PROTEIN"/>
    <property type="match status" value="1"/>
</dbReference>
<feature type="transmembrane region" description="Helical" evidence="6">
    <location>
        <begin position="106"/>
        <end position="128"/>
    </location>
</feature>
<dbReference type="Proteomes" id="UP000241546">
    <property type="component" value="Unassembled WGS sequence"/>
</dbReference>
<protein>
    <submittedName>
        <fullName evidence="7">MFS general substrate transporter</fullName>
    </submittedName>
</protein>
<keyword evidence="4 6" id="KW-0472">Membrane</keyword>
<feature type="region of interest" description="Disordered" evidence="5">
    <location>
        <begin position="203"/>
        <end position="247"/>
    </location>
</feature>
<evidence type="ECO:0000313" key="7">
    <source>
        <dbReference type="EMBL" id="PTB64033.1"/>
    </source>
</evidence>
<reference evidence="8" key="1">
    <citation type="submission" date="2016-07" db="EMBL/GenBank/DDBJ databases">
        <title>Multiple horizontal gene transfer events from other fungi enriched the ability of initially mycotrophic Trichoderma (Ascomycota) to feed on dead plant biomass.</title>
        <authorList>
            <consortium name="DOE Joint Genome Institute"/>
            <person name="Atanasova L."/>
            <person name="Chenthamara K."/>
            <person name="Zhang J."/>
            <person name="Grujic M."/>
            <person name="Henrissat B."/>
            <person name="Kuo A."/>
            <person name="Aerts A."/>
            <person name="Salamov A."/>
            <person name="Lipzen A."/>
            <person name="Labutti K."/>
            <person name="Barry K."/>
            <person name="Miao Y."/>
            <person name="Rahimi M.J."/>
            <person name="Shen Q."/>
            <person name="Grigoriev I.V."/>
            <person name="Kubicek C.P."/>
            <person name="Druzhinina I.S."/>
        </authorList>
    </citation>
    <scope>NUCLEOTIDE SEQUENCE [LARGE SCALE GENOMIC DNA]</scope>
    <source>
        <strain evidence="8">TUCIM 6016</strain>
    </source>
</reference>
<accession>A0A2T4B3Y5</accession>
<dbReference type="GO" id="GO:0000329">
    <property type="term" value="C:fungal-type vacuole membrane"/>
    <property type="evidence" value="ECO:0007669"/>
    <property type="project" value="TreeGrafter"/>
</dbReference>
<dbReference type="EMBL" id="KZ680218">
    <property type="protein sequence ID" value="PTB64033.1"/>
    <property type="molecule type" value="Genomic_DNA"/>
</dbReference>
<feature type="transmembrane region" description="Helical" evidence="6">
    <location>
        <begin position="79"/>
        <end position="100"/>
    </location>
</feature>
<keyword evidence="3 6" id="KW-1133">Transmembrane helix</keyword>
<dbReference type="SUPFAM" id="SSF103473">
    <property type="entry name" value="MFS general substrate transporter"/>
    <property type="match status" value="1"/>
</dbReference>
<feature type="transmembrane region" description="Helical" evidence="6">
    <location>
        <begin position="171"/>
        <end position="191"/>
    </location>
</feature>
<dbReference type="AlphaFoldDB" id="A0A2T4B3Y5"/>
<name>A0A2T4B3Y5_9HYPO</name>
<feature type="transmembrane region" description="Helical" evidence="6">
    <location>
        <begin position="301"/>
        <end position="325"/>
    </location>
</feature>
<feature type="transmembrane region" description="Helical" evidence="6">
    <location>
        <begin position="12"/>
        <end position="32"/>
    </location>
</feature>
<feature type="transmembrane region" description="Helical" evidence="6">
    <location>
        <begin position="140"/>
        <end position="165"/>
    </location>
</feature>
<proteinExistence type="predicted"/>
<sequence length="530" mass="57102">MHPQDKDAHRGRLIATVAATVISLACGTNYVYSAWAPQFAERLRLSTTESNLIGLFGNLGMYTLGIPIGMFVDDRGSRPAVLAGAFLLAIGYAPLCISFEKAAGSVPVLCFFSYLTGLGGCMAFAGAVKTSALNWPTHRGTATAFPLAAFGLSAFFFSFVGAVFFPGSTSSFLMLLAWGAFGLTFSGYFFLKVYPHDSYQEVPSHASESQTPARQRARSITEPGTSSNPDAVHPSPGTSPQASPASDASRAAIFSDTEAGDDTQINETLPLIPDVVTADIVGGSSVDQDVSHRVDIRGWKLLFCLDFWQLFAIMAILAGTGLMTINNIGNDANALWRHYDSSVDEPFLVSHQQIHVSILSVFNFVGRLLSGIGSDYLVKRLHASRIWCLAVACSIFLLAQVCATQIEMPQKLVFVSALSGLAYGGLFGVFPSIVAETFGIRGLSQNWGFMMLAPVASGNVFNLLYGRIYDHHSVVEPDGTRSCDDGIACYRTAYAVTSTACGLGLLITLYIIHYQRVQYLKGKDKLEEED</sequence>
<comment type="subcellular location">
    <subcellularLocation>
        <location evidence="1">Membrane</location>
        <topology evidence="1">Multi-pass membrane protein</topology>
    </subcellularLocation>
</comment>
<feature type="compositionally biased region" description="Polar residues" evidence="5">
    <location>
        <begin position="236"/>
        <end position="246"/>
    </location>
</feature>
<dbReference type="OrthoDB" id="410267at2759"/>
<dbReference type="Gene3D" id="1.20.1250.20">
    <property type="entry name" value="MFS general substrate transporter like domains"/>
    <property type="match status" value="2"/>
</dbReference>
<evidence type="ECO:0000256" key="1">
    <source>
        <dbReference type="ARBA" id="ARBA00004141"/>
    </source>
</evidence>
<dbReference type="PROSITE" id="PS51257">
    <property type="entry name" value="PROKAR_LIPOPROTEIN"/>
    <property type="match status" value="1"/>
</dbReference>
<dbReference type="PANTHER" id="PTHR21576">
    <property type="entry name" value="UNCHARACTERIZED NODULIN-LIKE PROTEIN"/>
    <property type="match status" value="1"/>
</dbReference>
<organism evidence="7 8">
    <name type="scientific">Trichoderma citrinoviride</name>
    <dbReference type="NCBI Taxonomy" id="58853"/>
    <lineage>
        <taxon>Eukaryota</taxon>
        <taxon>Fungi</taxon>
        <taxon>Dikarya</taxon>
        <taxon>Ascomycota</taxon>
        <taxon>Pezizomycotina</taxon>
        <taxon>Sordariomycetes</taxon>
        <taxon>Hypocreomycetidae</taxon>
        <taxon>Hypocreales</taxon>
        <taxon>Hypocreaceae</taxon>
        <taxon>Trichoderma</taxon>
    </lineage>
</organism>
<evidence type="ECO:0000256" key="5">
    <source>
        <dbReference type="SAM" id="MobiDB-lite"/>
    </source>
</evidence>
<gene>
    <name evidence="7" type="ORF">BBK36DRAFT_1136280</name>
</gene>
<feature type="transmembrane region" description="Helical" evidence="6">
    <location>
        <begin position="492"/>
        <end position="512"/>
    </location>
</feature>
<dbReference type="Pfam" id="PF07690">
    <property type="entry name" value="MFS_1"/>
    <property type="match status" value="1"/>
</dbReference>
<dbReference type="GO" id="GO:0022857">
    <property type="term" value="F:transmembrane transporter activity"/>
    <property type="evidence" value="ECO:0007669"/>
    <property type="project" value="InterPro"/>
</dbReference>
<feature type="transmembrane region" description="Helical" evidence="6">
    <location>
        <begin position="447"/>
        <end position="465"/>
    </location>
</feature>
<dbReference type="InterPro" id="IPR036259">
    <property type="entry name" value="MFS_trans_sf"/>
</dbReference>
<keyword evidence="2 6" id="KW-0812">Transmembrane</keyword>
<evidence type="ECO:0000256" key="3">
    <source>
        <dbReference type="ARBA" id="ARBA00022989"/>
    </source>
</evidence>
<keyword evidence="8" id="KW-1185">Reference proteome</keyword>
<evidence type="ECO:0000256" key="2">
    <source>
        <dbReference type="ARBA" id="ARBA00022692"/>
    </source>
</evidence>
<dbReference type="RefSeq" id="XP_024747353.1">
    <property type="nucleotide sequence ID" value="XM_024892930.1"/>
</dbReference>
<feature type="transmembrane region" description="Helical" evidence="6">
    <location>
        <begin position="386"/>
        <end position="406"/>
    </location>
</feature>
<evidence type="ECO:0000256" key="4">
    <source>
        <dbReference type="ARBA" id="ARBA00023136"/>
    </source>
</evidence>
<feature type="transmembrane region" description="Helical" evidence="6">
    <location>
        <begin position="412"/>
        <end position="435"/>
    </location>
</feature>
<dbReference type="InterPro" id="IPR011701">
    <property type="entry name" value="MFS"/>
</dbReference>
<dbReference type="GeneID" id="36601048"/>
<evidence type="ECO:0000313" key="8">
    <source>
        <dbReference type="Proteomes" id="UP000241546"/>
    </source>
</evidence>